<feature type="signal peptide" evidence="6">
    <location>
        <begin position="1"/>
        <end position="18"/>
    </location>
</feature>
<dbReference type="Pfam" id="PF00450">
    <property type="entry name" value="Peptidase_S10"/>
    <property type="match status" value="1"/>
</dbReference>
<evidence type="ECO:0000256" key="4">
    <source>
        <dbReference type="ARBA" id="ARBA00022801"/>
    </source>
</evidence>
<organism evidence="7 8">
    <name type="scientific">Arcicella aquatica</name>
    <dbReference type="NCBI Taxonomy" id="217141"/>
    <lineage>
        <taxon>Bacteria</taxon>
        <taxon>Pseudomonadati</taxon>
        <taxon>Bacteroidota</taxon>
        <taxon>Cytophagia</taxon>
        <taxon>Cytophagales</taxon>
        <taxon>Flectobacillaceae</taxon>
        <taxon>Arcicella</taxon>
    </lineage>
</organism>
<evidence type="ECO:0000313" key="7">
    <source>
        <dbReference type="EMBL" id="MEA5257269.1"/>
    </source>
</evidence>
<evidence type="ECO:0000313" key="8">
    <source>
        <dbReference type="Proteomes" id="UP001304671"/>
    </source>
</evidence>
<dbReference type="EMBL" id="JAYFUL010000006">
    <property type="protein sequence ID" value="MEA5257269.1"/>
    <property type="molecule type" value="Genomic_DNA"/>
</dbReference>
<evidence type="ECO:0000256" key="2">
    <source>
        <dbReference type="ARBA" id="ARBA00022670"/>
    </source>
</evidence>
<dbReference type="SUPFAM" id="SSF53474">
    <property type="entry name" value="alpha/beta-Hydrolases"/>
    <property type="match status" value="1"/>
</dbReference>
<evidence type="ECO:0000256" key="5">
    <source>
        <dbReference type="ARBA" id="ARBA00023180"/>
    </source>
</evidence>
<reference evidence="7 8" key="1">
    <citation type="submission" date="2023-12" db="EMBL/GenBank/DDBJ databases">
        <title>Novel species of the genus Arcicella isolated from rivers.</title>
        <authorList>
            <person name="Lu H."/>
        </authorList>
    </citation>
    <scope>NUCLEOTIDE SEQUENCE [LARGE SCALE GENOMIC DNA]</scope>
    <source>
        <strain evidence="7 8">LMG 21963</strain>
    </source>
</reference>
<dbReference type="Gene3D" id="3.40.50.1820">
    <property type="entry name" value="alpha/beta hydrolase"/>
    <property type="match status" value="1"/>
</dbReference>
<keyword evidence="2" id="KW-0645">Protease</keyword>
<accession>A0ABU5QKM8</accession>
<evidence type="ECO:0000256" key="6">
    <source>
        <dbReference type="SAM" id="SignalP"/>
    </source>
</evidence>
<dbReference type="PANTHER" id="PTHR11802">
    <property type="entry name" value="SERINE PROTEASE FAMILY S10 SERINE CARBOXYPEPTIDASE"/>
    <property type="match status" value="1"/>
</dbReference>
<keyword evidence="1" id="KW-0121">Carboxypeptidase</keyword>
<name>A0ABU5QKM8_9BACT</name>
<dbReference type="PANTHER" id="PTHR11802:SF3">
    <property type="entry name" value="RETINOID-INDUCIBLE SERINE CARBOXYPEPTIDASE"/>
    <property type="match status" value="1"/>
</dbReference>
<proteinExistence type="predicted"/>
<dbReference type="InterPro" id="IPR001563">
    <property type="entry name" value="Peptidase_S10"/>
</dbReference>
<dbReference type="RefSeq" id="WP_323247539.1">
    <property type="nucleotide sequence ID" value="NZ_JAYFUL010000006.1"/>
</dbReference>
<keyword evidence="5" id="KW-0325">Glycoprotein</keyword>
<dbReference type="Proteomes" id="UP001304671">
    <property type="component" value="Unassembled WGS sequence"/>
</dbReference>
<dbReference type="InterPro" id="IPR029058">
    <property type="entry name" value="AB_hydrolase_fold"/>
</dbReference>
<keyword evidence="4" id="KW-0378">Hydrolase</keyword>
<evidence type="ECO:0000256" key="3">
    <source>
        <dbReference type="ARBA" id="ARBA00022729"/>
    </source>
</evidence>
<sequence>MKKHFLLLLVLLSFCSFAQEKTDLKSIQQANAIVPSSSSVPAPVVTKHQTIINGQPISYTATTGYMTLKDEAGKPKGNIFFIAYTKDGVTDITKRPMTYTFNGGPGSASVWLHMGAIGPKRILMSDKGDALAPPYKYVNNEYSWLDKTDLVFIDPINTGYSRAVNGEDSKQFLGYVEDIESVGEFIRLYTVKYGRWSSPKFLAGESYGTTRSAGLSGYLQDKFNMYINGISLISSVLNFQTILFDKGNELPNILYVPTYTAMAWYHKKIAKEYQGDLQKALREAEHFALNEYATALMKGDLLPEDEKKQIVQKLSKLTGVSEAFINNANLRIEISRFTKELLRDEGKTAGRLDGRFTGIDYDNAGERYEFDPSLDATISGPYSTTVNNYLRQDLKYENDLPYLMLTGRVQPWNYNNVQNKYLNVAETLRQAMAKNPYLKVWIPSAYYDLATPYFAAEYVVSHMGLRPEQRKNIKFTYFESGHMMYIHKASLIKLKKEADEFYDETLK</sequence>
<gene>
    <name evidence="7" type="ORF">VB264_05680</name>
</gene>
<keyword evidence="8" id="KW-1185">Reference proteome</keyword>
<evidence type="ECO:0000256" key="1">
    <source>
        <dbReference type="ARBA" id="ARBA00022645"/>
    </source>
</evidence>
<comment type="caution">
    <text evidence="7">The sequence shown here is derived from an EMBL/GenBank/DDBJ whole genome shotgun (WGS) entry which is preliminary data.</text>
</comment>
<protein>
    <submittedName>
        <fullName evidence="7">Peptidase S10</fullName>
    </submittedName>
</protein>
<feature type="chain" id="PRO_5045765150" evidence="6">
    <location>
        <begin position="19"/>
        <end position="507"/>
    </location>
</feature>
<keyword evidence="3 6" id="KW-0732">Signal</keyword>